<dbReference type="AlphaFoldDB" id="A0A089LKF5"/>
<dbReference type="HOGENOM" id="CLU_125959_0_0_9"/>
<dbReference type="Proteomes" id="UP000029518">
    <property type="component" value="Chromosome"/>
</dbReference>
<evidence type="ECO:0008006" key="3">
    <source>
        <dbReference type="Google" id="ProtNLM"/>
    </source>
</evidence>
<accession>A0A089LKF5</accession>
<dbReference type="PROSITE" id="PS51257">
    <property type="entry name" value="PROKAR_LIPOPROTEIN"/>
    <property type="match status" value="1"/>
</dbReference>
<protein>
    <recommendedName>
        <fullName evidence="3">Lipoprotein</fullName>
    </recommendedName>
</protein>
<proteinExistence type="predicted"/>
<name>A0A089LKF5_PAEBO</name>
<keyword evidence="2" id="KW-1185">Reference proteome</keyword>
<dbReference type="OrthoDB" id="2608048at2"/>
<gene>
    <name evidence="1" type="ORF">PBOR_29295</name>
</gene>
<dbReference type="RefSeq" id="WP_042217161.1">
    <property type="nucleotide sequence ID" value="NZ_CP009285.1"/>
</dbReference>
<sequence>MSVARKLNRRYLMIIVLVLTAGLSLLLAGCGKTENSAREQVRVLSQEEVVAVFAEQDLALQAGEEVPSSTFQLELNGLKPQTYSLDGVELSLYQFASEEERSAGWKAFGEQTAAADLIPFKDYQEGSVLMFYIHGVSGAEGQKWNGQIDMQLKAVMQGLIAAQ</sequence>
<reference evidence="1" key="1">
    <citation type="submission" date="2014-08" db="EMBL/GenBank/DDBJ databases">
        <title>Comparative genomics of the Paenibacillus odorifer group.</title>
        <authorList>
            <person name="den Bakker H.C."/>
            <person name="Tsai Y.-C.Y.-C."/>
            <person name="Martin N."/>
            <person name="Korlach J."/>
            <person name="Wiedmann M."/>
        </authorList>
    </citation>
    <scope>NUCLEOTIDE SEQUENCE [LARGE SCALE GENOMIC DNA]</scope>
    <source>
        <strain evidence="1">DSM 13188</strain>
    </source>
</reference>
<evidence type="ECO:0000313" key="1">
    <source>
        <dbReference type="EMBL" id="AIQ60580.1"/>
    </source>
</evidence>
<dbReference type="EMBL" id="CP009285">
    <property type="protein sequence ID" value="AIQ60580.1"/>
    <property type="molecule type" value="Genomic_DNA"/>
</dbReference>
<evidence type="ECO:0000313" key="2">
    <source>
        <dbReference type="Proteomes" id="UP000029518"/>
    </source>
</evidence>
<organism evidence="1 2">
    <name type="scientific">Paenibacillus borealis</name>
    <dbReference type="NCBI Taxonomy" id="160799"/>
    <lineage>
        <taxon>Bacteria</taxon>
        <taxon>Bacillati</taxon>
        <taxon>Bacillota</taxon>
        <taxon>Bacilli</taxon>
        <taxon>Bacillales</taxon>
        <taxon>Paenibacillaceae</taxon>
        <taxon>Paenibacillus</taxon>
    </lineage>
</organism>
<dbReference type="KEGG" id="pbd:PBOR_29295"/>